<dbReference type="EMBL" id="CAMPGE010010026">
    <property type="protein sequence ID" value="CAI2368880.1"/>
    <property type="molecule type" value="Genomic_DNA"/>
</dbReference>
<proteinExistence type="predicted"/>
<keyword evidence="3" id="KW-1185">Reference proteome</keyword>
<feature type="region of interest" description="Disordered" evidence="1">
    <location>
        <begin position="240"/>
        <end position="266"/>
    </location>
</feature>
<dbReference type="Proteomes" id="UP001295684">
    <property type="component" value="Unassembled WGS sequence"/>
</dbReference>
<accession>A0AAD1UQ78</accession>
<comment type="caution">
    <text evidence="2">The sequence shown here is derived from an EMBL/GenBank/DDBJ whole genome shotgun (WGS) entry which is preliminary data.</text>
</comment>
<name>A0AAD1UQ78_EUPCR</name>
<evidence type="ECO:0000256" key="1">
    <source>
        <dbReference type="SAM" id="MobiDB-lite"/>
    </source>
</evidence>
<dbReference type="AlphaFoldDB" id="A0AAD1UQ78"/>
<organism evidence="2 3">
    <name type="scientific">Euplotes crassus</name>
    <dbReference type="NCBI Taxonomy" id="5936"/>
    <lineage>
        <taxon>Eukaryota</taxon>
        <taxon>Sar</taxon>
        <taxon>Alveolata</taxon>
        <taxon>Ciliophora</taxon>
        <taxon>Intramacronucleata</taxon>
        <taxon>Spirotrichea</taxon>
        <taxon>Hypotrichia</taxon>
        <taxon>Euplotida</taxon>
        <taxon>Euplotidae</taxon>
        <taxon>Moneuplotes</taxon>
    </lineage>
</organism>
<feature type="region of interest" description="Disordered" evidence="1">
    <location>
        <begin position="22"/>
        <end position="55"/>
    </location>
</feature>
<evidence type="ECO:0000313" key="2">
    <source>
        <dbReference type="EMBL" id="CAI2368880.1"/>
    </source>
</evidence>
<protein>
    <submittedName>
        <fullName evidence="2">Uncharacterized protein</fullName>
    </submittedName>
</protein>
<reference evidence="2" key="1">
    <citation type="submission" date="2023-07" db="EMBL/GenBank/DDBJ databases">
        <authorList>
            <consortium name="AG Swart"/>
            <person name="Singh M."/>
            <person name="Singh A."/>
            <person name="Seah K."/>
            <person name="Emmerich C."/>
        </authorList>
    </citation>
    <scope>NUCLEOTIDE SEQUENCE</scope>
    <source>
        <strain evidence="2">DP1</strain>
    </source>
</reference>
<sequence length="295" mass="34362">MLNTSLLSCINQFLILKSKRQNFKEKNSPSPHHRSVNGRKSLPNSEAEREFRMSSSFMTPKREDMKQKYFLETYNGSPGLIRYKGESPNDLYGQPYQESSLQNFKQKSKIGNIAVPSESDLKLRSSVCQKIEFEKLKEQLALSQEARDTLRFIGKRERILKHGWKDGVSGYELPKIIRTKKLQENTINKSYNEFLSKDLNESKEGYITNNMFGHAVKEKNRRTRRLKNLFGSSEAIEFNNEQTSKRSVDSENSHSPLWNKKKQYLDNPNYPKDTHTRIFVPQICIPRAGRKVKFA</sequence>
<gene>
    <name evidence="2" type="ORF">ECRASSUSDP1_LOCUS10176</name>
</gene>
<evidence type="ECO:0000313" key="3">
    <source>
        <dbReference type="Proteomes" id="UP001295684"/>
    </source>
</evidence>
<feature type="compositionally biased region" description="Basic and acidic residues" evidence="1">
    <location>
        <begin position="243"/>
        <end position="252"/>
    </location>
</feature>